<dbReference type="GO" id="GO:0004867">
    <property type="term" value="F:serine-type endopeptidase inhibitor activity"/>
    <property type="evidence" value="ECO:0007669"/>
    <property type="project" value="InterPro"/>
</dbReference>
<gene>
    <name evidence="4" type="ORF">O3G_MSEX001667</name>
</gene>
<dbReference type="SUPFAM" id="SSF57362">
    <property type="entry name" value="BPTI-like"/>
    <property type="match status" value="1"/>
</dbReference>
<feature type="chain" id="PRO_5036903752" description="BPTI/Kunitz inhibitor domain-containing protein" evidence="2">
    <location>
        <begin position="21"/>
        <end position="152"/>
    </location>
</feature>
<evidence type="ECO:0000256" key="2">
    <source>
        <dbReference type="SAM" id="SignalP"/>
    </source>
</evidence>
<organism evidence="4 5">
    <name type="scientific">Manduca sexta</name>
    <name type="common">Tobacco hawkmoth</name>
    <name type="synonym">Tobacco hornworm</name>
    <dbReference type="NCBI Taxonomy" id="7130"/>
    <lineage>
        <taxon>Eukaryota</taxon>
        <taxon>Metazoa</taxon>
        <taxon>Ecdysozoa</taxon>
        <taxon>Arthropoda</taxon>
        <taxon>Hexapoda</taxon>
        <taxon>Insecta</taxon>
        <taxon>Pterygota</taxon>
        <taxon>Neoptera</taxon>
        <taxon>Endopterygota</taxon>
        <taxon>Lepidoptera</taxon>
        <taxon>Glossata</taxon>
        <taxon>Ditrysia</taxon>
        <taxon>Bombycoidea</taxon>
        <taxon>Sphingidae</taxon>
        <taxon>Sphinginae</taxon>
        <taxon>Sphingini</taxon>
        <taxon>Manduca</taxon>
    </lineage>
</organism>
<keyword evidence="2" id="KW-0732">Signal</keyword>
<dbReference type="EMBL" id="JH668284">
    <property type="protein sequence ID" value="KAG6441162.1"/>
    <property type="molecule type" value="Genomic_DNA"/>
</dbReference>
<evidence type="ECO:0000313" key="4">
    <source>
        <dbReference type="EMBL" id="KAG6441162.1"/>
    </source>
</evidence>
<feature type="signal peptide" evidence="2">
    <location>
        <begin position="1"/>
        <end position="20"/>
    </location>
</feature>
<dbReference type="InterPro" id="IPR002223">
    <property type="entry name" value="Kunitz_BPTI"/>
</dbReference>
<dbReference type="AlphaFoldDB" id="A0A921YL33"/>
<evidence type="ECO:0000313" key="5">
    <source>
        <dbReference type="Proteomes" id="UP000791440"/>
    </source>
</evidence>
<reference evidence="4" key="1">
    <citation type="journal article" date="2016" name="Insect Biochem. Mol. Biol.">
        <title>Multifaceted biological insights from a draft genome sequence of the tobacco hornworm moth, Manduca sexta.</title>
        <authorList>
            <person name="Kanost M.R."/>
            <person name="Arrese E.L."/>
            <person name="Cao X."/>
            <person name="Chen Y.R."/>
            <person name="Chellapilla S."/>
            <person name="Goldsmith M.R."/>
            <person name="Grosse-Wilde E."/>
            <person name="Heckel D.G."/>
            <person name="Herndon N."/>
            <person name="Jiang H."/>
            <person name="Papanicolaou A."/>
            <person name="Qu J."/>
            <person name="Soulages J.L."/>
            <person name="Vogel H."/>
            <person name="Walters J."/>
            <person name="Waterhouse R.M."/>
            <person name="Ahn S.J."/>
            <person name="Almeida F.C."/>
            <person name="An C."/>
            <person name="Aqrawi P."/>
            <person name="Bretschneider A."/>
            <person name="Bryant W.B."/>
            <person name="Bucks S."/>
            <person name="Chao H."/>
            <person name="Chevignon G."/>
            <person name="Christen J.M."/>
            <person name="Clarke D.F."/>
            <person name="Dittmer N.T."/>
            <person name="Ferguson L.C.F."/>
            <person name="Garavelou S."/>
            <person name="Gordon K.H.J."/>
            <person name="Gunaratna R.T."/>
            <person name="Han Y."/>
            <person name="Hauser F."/>
            <person name="He Y."/>
            <person name="Heidel-Fischer H."/>
            <person name="Hirsh A."/>
            <person name="Hu Y."/>
            <person name="Jiang H."/>
            <person name="Kalra D."/>
            <person name="Klinner C."/>
            <person name="Konig C."/>
            <person name="Kovar C."/>
            <person name="Kroll A.R."/>
            <person name="Kuwar S.S."/>
            <person name="Lee S.L."/>
            <person name="Lehman R."/>
            <person name="Li K."/>
            <person name="Li Z."/>
            <person name="Liang H."/>
            <person name="Lovelace S."/>
            <person name="Lu Z."/>
            <person name="Mansfield J.H."/>
            <person name="McCulloch K.J."/>
            <person name="Mathew T."/>
            <person name="Morton B."/>
            <person name="Muzny D.M."/>
            <person name="Neunemann D."/>
            <person name="Ongeri F."/>
            <person name="Pauchet Y."/>
            <person name="Pu L.L."/>
            <person name="Pyrousis I."/>
            <person name="Rao X.J."/>
            <person name="Redding A."/>
            <person name="Roesel C."/>
            <person name="Sanchez-Gracia A."/>
            <person name="Schaack S."/>
            <person name="Shukla A."/>
            <person name="Tetreau G."/>
            <person name="Wang Y."/>
            <person name="Xiong G.H."/>
            <person name="Traut W."/>
            <person name="Walsh T.K."/>
            <person name="Worley K.C."/>
            <person name="Wu D."/>
            <person name="Wu W."/>
            <person name="Wu Y.Q."/>
            <person name="Zhang X."/>
            <person name="Zou Z."/>
            <person name="Zucker H."/>
            <person name="Briscoe A.D."/>
            <person name="Burmester T."/>
            <person name="Clem R.J."/>
            <person name="Feyereisen R."/>
            <person name="Grimmelikhuijzen C.J.P."/>
            <person name="Hamodrakas S.J."/>
            <person name="Hansson B.S."/>
            <person name="Huguet E."/>
            <person name="Jermiin L.S."/>
            <person name="Lan Q."/>
            <person name="Lehman H.K."/>
            <person name="Lorenzen M."/>
            <person name="Merzendorfer H."/>
            <person name="Michalopoulos I."/>
            <person name="Morton D.B."/>
            <person name="Muthukrishnan S."/>
            <person name="Oakeshott J.G."/>
            <person name="Palmer W."/>
            <person name="Park Y."/>
            <person name="Passarelli A.L."/>
            <person name="Rozas J."/>
            <person name="Schwartz L.M."/>
            <person name="Smith W."/>
            <person name="Southgate A."/>
            <person name="Vilcinskas A."/>
            <person name="Vogt R."/>
            <person name="Wang P."/>
            <person name="Werren J."/>
            <person name="Yu X.Q."/>
            <person name="Zhou J.J."/>
            <person name="Brown S.J."/>
            <person name="Scherer S.E."/>
            <person name="Richards S."/>
            <person name="Blissard G.W."/>
        </authorList>
    </citation>
    <scope>NUCLEOTIDE SEQUENCE</scope>
</reference>
<name>A0A921YL33_MANSE</name>
<dbReference type="OrthoDB" id="7460392at2759"/>
<dbReference type="Pfam" id="PF00014">
    <property type="entry name" value="Kunitz_BPTI"/>
    <property type="match status" value="1"/>
</dbReference>
<evidence type="ECO:0000256" key="1">
    <source>
        <dbReference type="SAM" id="MobiDB-lite"/>
    </source>
</evidence>
<accession>A0A921YL33</accession>
<keyword evidence="5" id="KW-1185">Reference proteome</keyword>
<comment type="caution">
    <text evidence="4">The sequence shown here is derived from an EMBL/GenBank/DDBJ whole genome shotgun (WGS) entry which is preliminary data.</text>
</comment>
<feature type="domain" description="BPTI/Kunitz inhibitor" evidence="3">
    <location>
        <begin position="24"/>
        <end position="78"/>
    </location>
</feature>
<reference evidence="4" key="2">
    <citation type="submission" date="2020-12" db="EMBL/GenBank/DDBJ databases">
        <authorList>
            <person name="Kanost M."/>
        </authorList>
    </citation>
    <scope>NUCLEOTIDE SEQUENCE</scope>
</reference>
<feature type="region of interest" description="Disordered" evidence="1">
    <location>
        <begin position="113"/>
        <end position="152"/>
    </location>
</feature>
<proteinExistence type="predicted"/>
<protein>
    <recommendedName>
        <fullName evidence="3">BPTI/Kunitz inhibitor domain-containing protein</fullName>
    </recommendedName>
</protein>
<dbReference type="InterPro" id="IPR036880">
    <property type="entry name" value="Kunitz_BPTI_sf"/>
</dbReference>
<evidence type="ECO:0000259" key="3">
    <source>
        <dbReference type="SMART" id="SM00131"/>
    </source>
</evidence>
<dbReference type="SMART" id="SM00131">
    <property type="entry name" value="KU"/>
    <property type="match status" value="1"/>
</dbReference>
<feature type="compositionally biased region" description="Gly residues" evidence="1">
    <location>
        <begin position="126"/>
        <end position="143"/>
    </location>
</feature>
<dbReference type="Proteomes" id="UP000791440">
    <property type="component" value="Unassembled WGS sequence"/>
</dbReference>
<sequence>MNFNLYLVVFVLFFVNEGFSVPPEACFANFNWDDCGKPPVPVMYYWKPGSRCEVGLWKGCLPNLNMFVDEYECVTTCIFTARAMPEDYHNLLDVVEDKGVGTVPAIETTVAGEVQNATSAGDGETPAGGSGTGATGNVAGGEVTGPPTTVAA</sequence>